<dbReference type="Proteomes" id="UP000234530">
    <property type="component" value="Chromosome"/>
</dbReference>
<evidence type="ECO:0000313" key="2">
    <source>
        <dbReference type="Proteomes" id="UP000234530"/>
    </source>
</evidence>
<protein>
    <submittedName>
        <fullName evidence="1">Uncharacterized protein</fullName>
    </submittedName>
</protein>
<keyword evidence="2" id="KW-1185">Reference proteome</keyword>
<dbReference type="OrthoDB" id="7844811at2"/>
<accession>A0A2H5F0T1</accession>
<organism evidence="1 2">
    <name type="scientific">Paracoccus zhejiangensis</name>
    <dbReference type="NCBI Taxonomy" id="1077935"/>
    <lineage>
        <taxon>Bacteria</taxon>
        <taxon>Pseudomonadati</taxon>
        <taxon>Pseudomonadota</taxon>
        <taxon>Alphaproteobacteria</taxon>
        <taxon>Rhodobacterales</taxon>
        <taxon>Paracoccaceae</taxon>
        <taxon>Paracoccus</taxon>
    </lineage>
</organism>
<sequence>MTEDDIVSWLSRKPAPIRRDGVLTKTEVAAATTAYLNNGLSLFDDALFLAAGNRVARAAALTVLGLEEIAKIPLLVNTFLRYEHGVEKEAWKAYWNAGGTHKRKQELILGYGQIVRAVMDGDPVHDRRLYRYYAPETVLENLDGFKQRNFYVDLRMDGIHAPSSEQEAVNAFDYLLTFGQERADSFRSWHVSETRSHDYLDMALGKKRERWTNSYKIDEVSADILYQAIAFSASQVPNYAAFYSYAENYKDKVADTRFKEALLVLGAALLRRVKASEPLPLYYARYIGAFKLMIGLSQEEKLLGKSFGRKLHSTLLPQQTKQSG</sequence>
<dbReference type="EMBL" id="CP025430">
    <property type="protein sequence ID" value="AUH65151.1"/>
    <property type="molecule type" value="Genomic_DNA"/>
</dbReference>
<dbReference type="KEGG" id="pzh:CX676_14015"/>
<proteinExistence type="predicted"/>
<dbReference type="Pfam" id="PF18728">
    <property type="entry name" value="HEPN_AbiV"/>
    <property type="match status" value="1"/>
</dbReference>
<dbReference type="InterPro" id="IPR030987">
    <property type="entry name" value="AbiV"/>
</dbReference>
<evidence type="ECO:0000313" key="1">
    <source>
        <dbReference type="EMBL" id="AUH65151.1"/>
    </source>
</evidence>
<name>A0A2H5F0T1_9RHOB</name>
<dbReference type="AlphaFoldDB" id="A0A2H5F0T1"/>
<dbReference type="NCBIfam" id="TIGR04498">
    <property type="entry name" value="AbiV_defense"/>
    <property type="match status" value="1"/>
</dbReference>
<reference evidence="1 2" key="1">
    <citation type="journal article" date="2013" name="Antonie Van Leeuwenhoek">
        <title>Paracoccus zhejiangensis sp. nov., isolated from activated sludge in wastewater-treatment system.</title>
        <authorList>
            <person name="Wu Z.G."/>
            <person name="Zhang D.F."/>
            <person name="Liu Y.L."/>
            <person name="Wang F."/>
            <person name="Jiang X."/>
            <person name="Li C."/>
            <person name="Li S.P."/>
            <person name="Hong Q."/>
            <person name="Li W.J."/>
        </authorList>
    </citation>
    <scope>NUCLEOTIDE SEQUENCE [LARGE SCALE GENOMIC DNA]</scope>
    <source>
        <strain evidence="1 2">J6</strain>
    </source>
</reference>
<dbReference type="RefSeq" id="WP_101753178.1">
    <property type="nucleotide sequence ID" value="NZ_CP025430.1"/>
</dbReference>
<gene>
    <name evidence="1" type="ORF">CX676_14015</name>
</gene>